<feature type="transmembrane region" description="Helical" evidence="1">
    <location>
        <begin position="333"/>
        <end position="354"/>
    </location>
</feature>
<organism evidence="2 3">
    <name type="scientific">Neptunicella marina</name>
    <dbReference type="NCBI Taxonomy" id="2125989"/>
    <lineage>
        <taxon>Bacteria</taxon>
        <taxon>Pseudomonadati</taxon>
        <taxon>Pseudomonadota</taxon>
        <taxon>Gammaproteobacteria</taxon>
        <taxon>Alteromonadales</taxon>
        <taxon>Alteromonadaceae</taxon>
        <taxon>Neptunicella</taxon>
    </lineage>
</organism>
<evidence type="ECO:0000313" key="2">
    <source>
        <dbReference type="EMBL" id="MBC3766904.1"/>
    </source>
</evidence>
<sequence length="473" mass="53016">MRFTPSKLFSQQSLKAHAWLGLLTGALMYWVCLSGALAVYYPLLERWEQPDIQEYRTLSDANLQKAYEAANQLSADTHHLFIMLPTEEMQRPSIASDTQSWLINHDGSLGGSKSHPWKDMLVNLHLYLHLPYNIGMLVVSVLGALLCALILSGVIAHRRIFKDAFNLRFKGQAVQTQADIHNRISVWGLPFHLMIGITGAYFGLASLINVFFAEVFYQDDQSKLMADLYGAEPALSQPVSAASIDVAMQNLRELAPQAEPFYVTLEDVGEPEQYMIIGAHFKDRLIYAEQYRFDSQGNYINKVGFSDGSAAKQAMFSIYRLHFGHFGHALVQVMYLLLGLGLSVVSVTGINLWLSKRKGRDFINNAWQGIVWGTPLALVISAIGQILLGIAAVPGFWFSVIASMLMCQLVDKHNLNRSVLQGLTALALVLFLAGYVVKFSAYWSLDFVWPLNALLLLTAIGFWLWSRYSLKRI</sequence>
<dbReference type="Pfam" id="PF03929">
    <property type="entry name" value="PepSY_TM"/>
    <property type="match status" value="1"/>
</dbReference>
<feature type="transmembrane region" description="Helical" evidence="1">
    <location>
        <begin position="390"/>
        <end position="410"/>
    </location>
</feature>
<feature type="transmembrane region" description="Helical" evidence="1">
    <location>
        <begin position="20"/>
        <end position="41"/>
    </location>
</feature>
<proteinExistence type="predicted"/>
<keyword evidence="1" id="KW-0472">Membrane</keyword>
<dbReference type="AlphaFoldDB" id="A0A8J6IV32"/>
<feature type="transmembrane region" description="Helical" evidence="1">
    <location>
        <begin position="366"/>
        <end position="384"/>
    </location>
</feature>
<dbReference type="InterPro" id="IPR005625">
    <property type="entry name" value="PepSY-ass_TM"/>
</dbReference>
<protein>
    <submittedName>
        <fullName evidence="2">PepSY domain-containing protein</fullName>
    </submittedName>
</protein>
<dbReference type="EMBL" id="JACNEP010000011">
    <property type="protein sequence ID" value="MBC3766904.1"/>
    <property type="molecule type" value="Genomic_DNA"/>
</dbReference>
<dbReference type="Proteomes" id="UP000601768">
    <property type="component" value="Unassembled WGS sequence"/>
</dbReference>
<feature type="transmembrane region" description="Helical" evidence="1">
    <location>
        <begin position="422"/>
        <end position="441"/>
    </location>
</feature>
<gene>
    <name evidence="2" type="ORF">H8B19_13540</name>
</gene>
<accession>A0A8J6IV32</accession>
<feature type="transmembrane region" description="Helical" evidence="1">
    <location>
        <begin position="134"/>
        <end position="156"/>
    </location>
</feature>
<reference evidence="2" key="2">
    <citation type="submission" date="2020-08" db="EMBL/GenBank/DDBJ databases">
        <authorList>
            <person name="Lai Q."/>
        </authorList>
    </citation>
    <scope>NUCLEOTIDE SEQUENCE</scope>
    <source>
        <strain evidence="2">S27-2</strain>
    </source>
</reference>
<reference evidence="2" key="1">
    <citation type="journal article" date="2018" name="Int. J. Syst. Evol. Microbiol.">
        <title>Neptunicella marina gen. nov., sp. nov., isolated from surface seawater.</title>
        <authorList>
            <person name="Liu X."/>
            <person name="Lai Q."/>
            <person name="Du Y."/>
            <person name="Zhang X."/>
            <person name="Liu Z."/>
            <person name="Sun F."/>
            <person name="Shao Z."/>
        </authorList>
    </citation>
    <scope>NUCLEOTIDE SEQUENCE</scope>
    <source>
        <strain evidence="2">S27-2</strain>
    </source>
</reference>
<dbReference type="RefSeq" id="WP_186507428.1">
    <property type="nucleotide sequence ID" value="NZ_JACNEP010000011.1"/>
</dbReference>
<comment type="caution">
    <text evidence="2">The sequence shown here is derived from an EMBL/GenBank/DDBJ whole genome shotgun (WGS) entry which is preliminary data.</text>
</comment>
<dbReference type="PANTHER" id="PTHR34219:SF3">
    <property type="entry name" value="BLL7967 PROTEIN"/>
    <property type="match status" value="1"/>
</dbReference>
<keyword evidence="1" id="KW-0812">Transmembrane</keyword>
<keyword evidence="3" id="KW-1185">Reference proteome</keyword>
<evidence type="ECO:0000313" key="3">
    <source>
        <dbReference type="Proteomes" id="UP000601768"/>
    </source>
</evidence>
<feature type="transmembrane region" description="Helical" evidence="1">
    <location>
        <begin position="191"/>
        <end position="212"/>
    </location>
</feature>
<keyword evidence="1" id="KW-1133">Transmembrane helix</keyword>
<feature type="transmembrane region" description="Helical" evidence="1">
    <location>
        <begin position="447"/>
        <end position="465"/>
    </location>
</feature>
<dbReference type="PANTHER" id="PTHR34219">
    <property type="entry name" value="IRON-REGULATED INNER MEMBRANE PROTEIN-RELATED"/>
    <property type="match status" value="1"/>
</dbReference>
<name>A0A8J6IV32_9ALTE</name>
<evidence type="ECO:0000256" key="1">
    <source>
        <dbReference type="SAM" id="Phobius"/>
    </source>
</evidence>